<dbReference type="InterPro" id="IPR037895">
    <property type="entry name" value="NUDCD1"/>
</dbReference>
<gene>
    <name evidence="6" type="primary">LOC100372714</name>
</gene>
<evidence type="ECO:0000313" key="5">
    <source>
        <dbReference type="Proteomes" id="UP000694865"/>
    </source>
</evidence>
<reference evidence="6" key="1">
    <citation type="submission" date="2025-08" db="UniProtKB">
        <authorList>
            <consortium name="RefSeq"/>
        </authorList>
    </citation>
    <scope>IDENTIFICATION</scope>
    <source>
        <tissue evidence="6">Testes</tissue>
    </source>
</reference>
<dbReference type="GeneID" id="100372714"/>
<evidence type="ECO:0000256" key="1">
    <source>
        <dbReference type="ARBA" id="ARBA00004123"/>
    </source>
</evidence>
<proteinExistence type="predicted"/>
<sequence length="240" mass="27303">LELTLMKAESGPFWPEVVSGDKRGEYVVDSDEAKKIHERLSHLTSEQLSLPGESDKPAYNTQELEECDAFPEDTSALTRIDGNLHQITNKVSLGSHQWLFNVQIEPEKAPGICIRHDVDGLIWQPGKPTEDEESPWKHVSTFNALGYVQASKRERKFATCAADFSYSTLCDCSKHIYIYRQCKPKTPLRNRKTGQVVRQVAKQQVVSLDSIDEILGFQACKERLYILTAKRLYIVRMTSE</sequence>
<comment type="subcellular location">
    <subcellularLocation>
        <location evidence="2">Cytoplasm</location>
    </subcellularLocation>
    <subcellularLocation>
        <location evidence="1">Nucleus</location>
    </subcellularLocation>
</comment>
<name>A0ABM0GL42_SACKO</name>
<evidence type="ECO:0000313" key="6">
    <source>
        <dbReference type="RefSeq" id="XP_002732294.1"/>
    </source>
</evidence>
<organism evidence="5 6">
    <name type="scientific">Saccoglossus kowalevskii</name>
    <name type="common">Acorn worm</name>
    <dbReference type="NCBI Taxonomy" id="10224"/>
    <lineage>
        <taxon>Eukaryota</taxon>
        <taxon>Metazoa</taxon>
        <taxon>Hemichordata</taxon>
        <taxon>Enteropneusta</taxon>
        <taxon>Harrimaniidae</taxon>
        <taxon>Saccoglossus</taxon>
    </lineage>
</organism>
<dbReference type="RefSeq" id="XP_002732294.1">
    <property type="nucleotide sequence ID" value="XM_002732248.2"/>
</dbReference>
<keyword evidence="3" id="KW-0963">Cytoplasm</keyword>
<evidence type="ECO:0000256" key="4">
    <source>
        <dbReference type="ARBA" id="ARBA00023242"/>
    </source>
</evidence>
<keyword evidence="5" id="KW-1185">Reference proteome</keyword>
<dbReference type="PANTHER" id="PTHR21664:SF1">
    <property type="entry name" value="NUDC DOMAIN-CONTAINING PROTEIN 1"/>
    <property type="match status" value="1"/>
</dbReference>
<evidence type="ECO:0000256" key="3">
    <source>
        <dbReference type="ARBA" id="ARBA00022490"/>
    </source>
</evidence>
<feature type="non-terminal residue" evidence="6">
    <location>
        <position position="1"/>
    </location>
</feature>
<dbReference type="Proteomes" id="UP000694865">
    <property type="component" value="Unplaced"/>
</dbReference>
<accession>A0ABM0GL42</accession>
<keyword evidence="4" id="KW-0539">Nucleus</keyword>
<dbReference type="PANTHER" id="PTHR21664">
    <property type="entry name" value="CHRONIC MYELOGENOUS LEUKEMIA TUMOR ANTIGEN 66"/>
    <property type="match status" value="1"/>
</dbReference>
<evidence type="ECO:0000256" key="2">
    <source>
        <dbReference type="ARBA" id="ARBA00004496"/>
    </source>
</evidence>
<protein>
    <submittedName>
        <fullName evidence="6">NudC domain-containing protein 1-like</fullName>
    </submittedName>
</protein>